<dbReference type="SUPFAM" id="SSF48317">
    <property type="entry name" value="Acid phosphatase/Vanadium-dependent haloperoxidase"/>
    <property type="match status" value="1"/>
</dbReference>
<dbReference type="Pfam" id="PF01569">
    <property type="entry name" value="PAP2"/>
    <property type="match status" value="1"/>
</dbReference>
<evidence type="ECO:0000313" key="3">
    <source>
        <dbReference type="EMBL" id="SDA40617.1"/>
    </source>
</evidence>
<dbReference type="InterPro" id="IPR000326">
    <property type="entry name" value="PAP2/HPO"/>
</dbReference>
<evidence type="ECO:0000256" key="1">
    <source>
        <dbReference type="SAM" id="Phobius"/>
    </source>
</evidence>
<keyword evidence="1" id="KW-1133">Transmembrane helix</keyword>
<feature type="transmembrane region" description="Helical" evidence="1">
    <location>
        <begin position="102"/>
        <end position="121"/>
    </location>
</feature>
<dbReference type="OrthoDB" id="10182at2157"/>
<keyword evidence="1" id="KW-0472">Membrane</keyword>
<dbReference type="Gene3D" id="1.20.144.10">
    <property type="entry name" value="Phosphatidic acid phosphatase type 2/haloperoxidase"/>
    <property type="match status" value="2"/>
</dbReference>
<feature type="transmembrane region" description="Helical" evidence="1">
    <location>
        <begin position="63"/>
        <end position="82"/>
    </location>
</feature>
<gene>
    <name evidence="3" type="ORF">SAMN02910315_00351</name>
</gene>
<dbReference type="RefSeq" id="WP_149730991.1">
    <property type="nucleotide sequence ID" value="NZ_FMXB01000002.1"/>
</dbReference>
<dbReference type="InterPro" id="IPR036938">
    <property type="entry name" value="PAP2/HPO_sf"/>
</dbReference>
<proteinExistence type="predicted"/>
<accession>A0A1G5V5S6</accession>
<keyword evidence="4" id="KW-1185">Reference proteome</keyword>
<dbReference type="AlphaFoldDB" id="A0A1G5V5S6"/>
<dbReference type="SMART" id="SM00014">
    <property type="entry name" value="acidPPc"/>
    <property type="match status" value="1"/>
</dbReference>
<organism evidence="3 4">
    <name type="scientific">Methanobrevibacter millerae</name>
    <dbReference type="NCBI Taxonomy" id="230361"/>
    <lineage>
        <taxon>Archaea</taxon>
        <taxon>Methanobacteriati</taxon>
        <taxon>Methanobacteriota</taxon>
        <taxon>Methanomada group</taxon>
        <taxon>Methanobacteria</taxon>
        <taxon>Methanobacteriales</taxon>
        <taxon>Methanobacteriaceae</taxon>
        <taxon>Methanobrevibacter</taxon>
    </lineage>
</organism>
<dbReference type="PANTHER" id="PTHR14969">
    <property type="entry name" value="SPHINGOSINE-1-PHOSPHATE PHOSPHOHYDROLASE"/>
    <property type="match status" value="1"/>
</dbReference>
<dbReference type="PANTHER" id="PTHR14969:SF13">
    <property type="entry name" value="AT30094P"/>
    <property type="match status" value="1"/>
</dbReference>
<sequence>MSSINVDLFYFINHSLQNPLFDSVMPFVTELGSFVAMLAICVIVIILSIVFKKQTIKRIALMCLLSLLIADGIALVLKTLIFEPRPFITFGDVHLLVVEDDPFSFPSGHATSTFAVVGFLVFKLRNKLWSVILILFALIIGFSRIYVGVHYPLDVIAGMILGVLTAYLVYKYEDKIFDLLVRVKEILVP</sequence>
<evidence type="ECO:0000259" key="2">
    <source>
        <dbReference type="SMART" id="SM00014"/>
    </source>
</evidence>
<feature type="transmembrane region" description="Helical" evidence="1">
    <location>
        <begin position="153"/>
        <end position="170"/>
    </location>
</feature>
<feature type="domain" description="Phosphatidic acid phosphatase type 2/haloperoxidase" evidence="2">
    <location>
        <begin position="60"/>
        <end position="170"/>
    </location>
</feature>
<dbReference type="Proteomes" id="UP000323439">
    <property type="component" value="Unassembled WGS sequence"/>
</dbReference>
<reference evidence="3 4" key="1">
    <citation type="submission" date="2016-10" db="EMBL/GenBank/DDBJ databases">
        <authorList>
            <person name="Varghese N."/>
            <person name="Submissions S."/>
        </authorList>
    </citation>
    <scope>NUCLEOTIDE SEQUENCE [LARGE SCALE GENOMIC DNA]</scope>
    <source>
        <strain evidence="3 4">DSM 16643</strain>
    </source>
</reference>
<protein>
    <submittedName>
        <fullName evidence="3">Undecaprenyl-diphosphatase</fullName>
    </submittedName>
</protein>
<feature type="transmembrane region" description="Helical" evidence="1">
    <location>
        <begin position="128"/>
        <end position="147"/>
    </location>
</feature>
<dbReference type="EMBL" id="FMXB01000002">
    <property type="protein sequence ID" value="SDA40617.1"/>
    <property type="molecule type" value="Genomic_DNA"/>
</dbReference>
<name>A0A1G5V5S6_9EURY</name>
<feature type="transmembrane region" description="Helical" evidence="1">
    <location>
        <begin position="31"/>
        <end position="51"/>
    </location>
</feature>
<keyword evidence="1" id="KW-0812">Transmembrane</keyword>
<evidence type="ECO:0000313" key="4">
    <source>
        <dbReference type="Proteomes" id="UP000323439"/>
    </source>
</evidence>